<dbReference type="RefSeq" id="WP_217791756.1">
    <property type="nucleotide sequence ID" value="NZ_JAHSPG010000009.1"/>
</dbReference>
<keyword evidence="1" id="KW-0378">Hydrolase</keyword>
<dbReference type="EMBL" id="JAHSPG010000009">
    <property type="protein sequence ID" value="MBV4358086.1"/>
    <property type="molecule type" value="Genomic_DNA"/>
</dbReference>
<dbReference type="Proteomes" id="UP000812270">
    <property type="component" value="Unassembled WGS sequence"/>
</dbReference>
<comment type="caution">
    <text evidence="1">The sequence shown here is derived from an EMBL/GenBank/DDBJ whole genome shotgun (WGS) entry which is preliminary data.</text>
</comment>
<protein>
    <submittedName>
        <fullName evidence="1">Carboxypeptidase-like regulatory domain-containing protein</fullName>
    </submittedName>
</protein>
<gene>
    <name evidence="1" type="ORF">KTO63_13055</name>
</gene>
<evidence type="ECO:0000313" key="1">
    <source>
        <dbReference type="EMBL" id="MBV4358086.1"/>
    </source>
</evidence>
<sequence length="209" mass="23179">MAYLKKSHTEICGRLQPHQLDRTLDLKKSNDEISKLKLVFTFLTSFWIGINVKAQGKMPIKHKELIARETKRGQIHPKEFSKKDSVSLSGFVKDQRGNAVSSAIISINGIACCITDSLGYFDLSKTTGLTRDSIDIAISAVGYATTYMKQPVDNSTKMDVVLNDIEIACPAKEYNLGSLLEGRVGGISFKKRSIVDRFIFSLKSAVTKK</sequence>
<keyword evidence="1" id="KW-0645">Protease</keyword>
<organism evidence="1 2">
    <name type="scientific">Pinibacter aurantiacus</name>
    <dbReference type="NCBI Taxonomy" id="2851599"/>
    <lineage>
        <taxon>Bacteria</taxon>
        <taxon>Pseudomonadati</taxon>
        <taxon>Bacteroidota</taxon>
        <taxon>Chitinophagia</taxon>
        <taxon>Chitinophagales</taxon>
        <taxon>Chitinophagaceae</taxon>
        <taxon>Pinibacter</taxon>
    </lineage>
</organism>
<evidence type="ECO:0000313" key="2">
    <source>
        <dbReference type="Proteomes" id="UP000812270"/>
    </source>
</evidence>
<keyword evidence="1" id="KW-0121">Carboxypeptidase</keyword>
<dbReference type="GO" id="GO:0004180">
    <property type="term" value="F:carboxypeptidase activity"/>
    <property type="evidence" value="ECO:0007669"/>
    <property type="project" value="UniProtKB-KW"/>
</dbReference>
<keyword evidence="2" id="KW-1185">Reference proteome</keyword>
<reference evidence="1" key="1">
    <citation type="submission" date="2021-06" db="EMBL/GenBank/DDBJ databases">
        <authorList>
            <person name="Huq M.A."/>
        </authorList>
    </citation>
    <scope>NUCLEOTIDE SEQUENCE</scope>
    <source>
        <strain evidence="1">MAH-26</strain>
    </source>
</reference>
<accession>A0A9E2S876</accession>
<proteinExistence type="predicted"/>
<name>A0A9E2S876_9BACT</name>
<dbReference type="AlphaFoldDB" id="A0A9E2S876"/>